<dbReference type="SUPFAM" id="SSF82199">
    <property type="entry name" value="SET domain"/>
    <property type="match status" value="1"/>
</dbReference>
<evidence type="ECO:0000313" key="9">
    <source>
        <dbReference type="EMBL" id="KAK4873144.1"/>
    </source>
</evidence>
<dbReference type="GO" id="GO:0032259">
    <property type="term" value="P:methylation"/>
    <property type="evidence" value="ECO:0007669"/>
    <property type="project" value="UniProtKB-KW"/>
</dbReference>
<dbReference type="SUPFAM" id="SSF48452">
    <property type="entry name" value="TPR-like"/>
    <property type="match status" value="1"/>
</dbReference>
<evidence type="ECO:0000256" key="7">
    <source>
        <dbReference type="PROSITE-ProRule" id="PRU00134"/>
    </source>
</evidence>
<dbReference type="InterPro" id="IPR046341">
    <property type="entry name" value="SET_dom_sf"/>
</dbReference>
<evidence type="ECO:0000256" key="3">
    <source>
        <dbReference type="ARBA" id="ARBA00022691"/>
    </source>
</evidence>
<comment type="caution">
    <text evidence="9">The sequence shown here is derived from an EMBL/GenBank/DDBJ whole genome shotgun (WGS) entry which is preliminary data.</text>
</comment>
<name>A0AAN7NYW0_9COLE</name>
<sequence>MANFKNPRIRGTNERDIYRNYEKDYPRACLEYFMLSAFEDRNLETKDNGKSISFRKAANEMYYNNQDPKECIELYNMSLCYAVYNTENYAIILANRSAMLFALSHYKECLEDIKLCLQSKYPKVLRPKVYLRKCESYKKLGEHEKMLESAEECISLLDKELSKADAEKFTKKLHFLLCGVEENIVRPPNDIFQLPVMEPNPQLPNASASVMLKKDGNDTYYVSCKKITEGQVLFVEKAYTFIPYTSKKVDIKKDKCQYCLKSVINGVPCKTCVKYMFCSEACRNLAWTEFHQWECTATQADIFKGNTEMGLALRIIFKTFHGGFPTITSRDGYYTIDKLPVMLHNKELLQLHAENALLYVTYLKKKTNFFEYVKRCPNFCHKSDKELAATIGGLIIRHTSQMQSKALYISDYCVFGLQEEKIGSAVCPTVVGLSHSCDPNTIYYFYDDTVIFRALTDIDVNTKLTYSHKDITSYRFALADRKFMLWEGLKLRCYCPPCLNPLLNLDKMDSFICITCGGPAHILDPSLEDSQYKCLQCKNTFVMPFSIKWQIGLVATYLINFSFNSGLAMQEMIVMMSKKILNPYHKIYEVLYPVMMWTYSFNDDTNKLFEIFKLWIDYTETRYGVKSIENVSGQIIFSKLVVETLSISRVIIPKKFINILNVVNKTLKKVAKIAELFYPPVCKEVKLLKLQSLDLYLQMKRLDASSRS</sequence>
<evidence type="ECO:0000256" key="1">
    <source>
        <dbReference type="ARBA" id="ARBA00022603"/>
    </source>
</evidence>
<gene>
    <name evidence="9" type="ORF">RN001_015173</name>
</gene>
<dbReference type="GO" id="GO:0005737">
    <property type="term" value="C:cytoplasm"/>
    <property type="evidence" value="ECO:0007669"/>
    <property type="project" value="TreeGrafter"/>
</dbReference>
<protein>
    <recommendedName>
        <fullName evidence="8">MYND-type domain-containing protein</fullName>
    </recommendedName>
</protein>
<evidence type="ECO:0000259" key="8">
    <source>
        <dbReference type="PROSITE" id="PS50865"/>
    </source>
</evidence>
<keyword evidence="5 7" id="KW-0863">Zinc-finger</keyword>
<proteinExistence type="predicted"/>
<keyword evidence="6" id="KW-0862">Zinc</keyword>
<dbReference type="Gene3D" id="6.10.140.2220">
    <property type="match status" value="1"/>
</dbReference>
<dbReference type="Gene3D" id="1.10.220.160">
    <property type="match status" value="1"/>
</dbReference>
<dbReference type="PROSITE" id="PS50865">
    <property type="entry name" value="ZF_MYND_2"/>
    <property type="match status" value="1"/>
</dbReference>
<dbReference type="AlphaFoldDB" id="A0AAN7NYW0"/>
<keyword evidence="4" id="KW-0479">Metal-binding</keyword>
<dbReference type="Gene3D" id="2.170.270.10">
    <property type="entry name" value="SET domain"/>
    <property type="match status" value="1"/>
</dbReference>
<evidence type="ECO:0000256" key="4">
    <source>
        <dbReference type="ARBA" id="ARBA00022723"/>
    </source>
</evidence>
<dbReference type="Gene3D" id="1.25.40.10">
    <property type="entry name" value="Tetratricopeptide repeat domain"/>
    <property type="match status" value="1"/>
</dbReference>
<dbReference type="PANTHER" id="PTHR46165:SF2">
    <property type="entry name" value="SET AND MYND DOMAIN-CONTAINING PROTEIN 4"/>
    <property type="match status" value="1"/>
</dbReference>
<dbReference type="EMBL" id="JARPUR010000007">
    <property type="protein sequence ID" value="KAK4873144.1"/>
    <property type="molecule type" value="Genomic_DNA"/>
</dbReference>
<reference evidence="10" key="1">
    <citation type="submission" date="2023-01" db="EMBL/GenBank/DDBJ databases">
        <title>Key to firefly adult light organ development and bioluminescence: homeobox transcription factors regulate luciferase expression and transportation to peroxisome.</title>
        <authorList>
            <person name="Fu X."/>
        </authorList>
    </citation>
    <scope>NUCLEOTIDE SEQUENCE [LARGE SCALE GENOMIC DNA]</scope>
</reference>
<dbReference type="GO" id="GO:0008270">
    <property type="term" value="F:zinc ion binding"/>
    <property type="evidence" value="ECO:0007669"/>
    <property type="project" value="UniProtKB-KW"/>
</dbReference>
<evidence type="ECO:0000256" key="6">
    <source>
        <dbReference type="ARBA" id="ARBA00022833"/>
    </source>
</evidence>
<evidence type="ECO:0000256" key="5">
    <source>
        <dbReference type="ARBA" id="ARBA00022771"/>
    </source>
</evidence>
<evidence type="ECO:0000313" key="10">
    <source>
        <dbReference type="Proteomes" id="UP001353858"/>
    </source>
</evidence>
<dbReference type="InterPro" id="IPR011990">
    <property type="entry name" value="TPR-like_helical_dom_sf"/>
</dbReference>
<dbReference type="GO" id="GO:0042826">
    <property type="term" value="F:histone deacetylase binding"/>
    <property type="evidence" value="ECO:0007669"/>
    <property type="project" value="TreeGrafter"/>
</dbReference>
<feature type="domain" description="MYND-type" evidence="8">
    <location>
        <begin position="256"/>
        <end position="295"/>
    </location>
</feature>
<dbReference type="Pfam" id="PF01753">
    <property type="entry name" value="zf-MYND"/>
    <property type="match status" value="1"/>
</dbReference>
<dbReference type="InterPro" id="IPR002893">
    <property type="entry name" value="Znf_MYND"/>
</dbReference>
<keyword evidence="3" id="KW-0949">S-adenosyl-L-methionine</keyword>
<dbReference type="Proteomes" id="UP001353858">
    <property type="component" value="Unassembled WGS sequence"/>
</dbReference>
<keyword evidence="10" id="KW-1185">Reference proteome</keyword>
<dbReference type="PANTHER" id="PTHR46165">
    <property type="entry name" value="SET AND MYND DOMAIN-CONTAINING PROTEIN 4"/>
    <property type="match status" value="1"/>
</dbReference>
<evidence type="ECO:0000256" key="2">
    <source>
        <dbReference type="ARBA" id="ARBA00022679"/>
    </source>
</evidence>
<dbReference type="GO" id="GO:0005634">
    <property type="term" value="C:nucleus"/>
    <property type="evidence" value="ECO:0007669"/>
    <property type="project" value="TreeGrafter"/>
</dbReference>
<dbReference type="GO" id="GO:0008168">
    <property type="term" value="F:methyltransferase activity"/>
    <property type="evidence" value="ECO:0007669"/>
    <property type="project" value="UniProtKB-KW"/>
</dbReference>
<dbReference type="InterPro" id="IPR052097">
    <property type="entry name" value="SET-MYND_domain_protein"/>
</dbReference>
<organism evidence="9 10">
    <name type="scientific">Aquatica leii</name>
    <dbReference type="NCBI Taxonomy" id="1421715"/>
    <lineage>
        <taxon>Eukaryota</taxon>
        <taxon>Metazoa</taxon>
        <taxon>Ecdysozoa</taxon>
        <taxon>Arthropoda</taxon>
        <taxon>Hexapoda</taxon>
        <taxon>Insecta</taxon>
        <taxon>Pterygota</taxon>
        <taxon>Neoptera</taxon>
        <taxon>Endopterygota</taxon>
        <taxon>Coleoptera</taxon>
        <taxon>Polyphaga</taxon>
        <taxon>Elateriformia</taxon>
        <taxon>Elateroidea</taxon>
        <taxon>Lampyridae</taxon>
        <taxon>Luciolinae</taxon>
        <taxon>Aquatica</taxon>
    </lineage>
</organism>
<accession>A0AAN7NYW0</accession>
<dbReference type="PROSITE" id="PS01360">
    <property type="entry name" value="ZF_MYND_1"/>
    <property type="match status" value="1"/>
</dbReference>
<keyword evidence="1" id="KW-0489">Methyltransferase</keyword>
<keyword evidence="2" id="KW-0808">Transferase</keyword>
<dbReference type="SUPFAM" id="SSF144232">
    <property type="entry name" value="HIT/MYND zinc finger-like"/>
    <property type="match status" value="1"/>
</dbReference>